<keyword evidence="4" id="KW-1185">Reference proteome</keyword>
<comment type="caution">
    <text evidence="3">The sequence shown here is derived from an EMBL/GenBank/DDBJ whole genome shotgun (WGS) entry which is preliminary data.</text>
</comment>
<dbReference type="Proteomes" id="UP000623129">
    <property type="component" value="Unassembled WGS sequence"/>
</dbReference>
<sequence>MLPPLTFPKRALNTLISAITLVVFALLDLLDFLLCYVYRFLDEFLEENPIRCYCCEKSGKEGSSDGEVSDTLHERENIFREKFFLNLRRDYKVKGGGRLRHARWSDCCCKSCISWQGKEERNLHLVTNLPNQGRNGYENETSENVIFIHGFLSSSSFWAQTVFPQTTQLNLKLFAVDLLGFGRSPKPADCLYQLKDHISMIEKSVIEPYQLGSFHLVAHSMGCMIALNLAARYPNRVKSITLLAPPYFPSSGEKASHNALKKLAEKKIWPPMAFGSAVMSWYEHVGRTVCLVFCRNHLIWERTIKLLTGKRELYFLVTDMTKHTHHSAWHTMHNVICAGAKTQDTNLQIIKKAGISVKIIHGDKDQVVPIECSYGLRSRIPHAELRIINGQDHNSTIVGREKEFTRELEEFWFSAPKTNSCDR</sequence>
<name>A0A833V1J7_9POAL</name>
<evidence type="ECO:0000313" key="4">
    <source>
        <dbReference type="Proteomes" id="UP000623129"/>
    </source>
</evidence>
<evidence type="ECO:0000259" key="2">
    <source>
        <dbReference type="Pfam" id="PF00561"/>
    </source>
</evidence>
<keyword evidence="1" id="KW-0812">Transmembrane</keyword>
<dbReference type="Pfam" id="PF00561">
    <property type="entry name" value="Abhydrolase_1"/>
    <property type="match status" value="1"/>
</dbReference>
<evidence type="ECO:0000313" key="3">
    <source>
        <dbReference type="EMBL" id="KAF3322586.1"/>
    </source>
</evidence>
<protein>
    <submittedName>
        <fullName evidence="3">Lipase 3</fullName>
    </submittedName>
</protein>
<gene>
    <name evidence="3" type="ORF">FCM35_KLT12575</name>
</gene>
<organism evidence="3 4">
    <name type="scientific">Carex littledalei</name>
    <dbReference type="NCBI Taxonomy" id="544730"/>
    <lineage>
        <taxon>Eukaryota</taxon>
        <taxon>Viridiplantae</taxon>
        <taxon>Streptophyta</taxon>
        <taxon>Embryophyta</taxon>
        <taxon>Tracheophyta</taxon>
        <taxon>Spermatophyta</taxon>
        <taxon>Magnoliopsida</taxon>
        <taxon>Liliopsida</taxon>
        <taxon>Poales</taxon>
        <taxon>Cyperaceae</taxon>
        <taxon>Cyperoideae</taxon>
        <taxon>Cariceae</taxon>
        <taxon>Carex</taxon>
        <taxon>Carex subgen. Euthyceras</taxon>
    </lineage>
</organism>
<dbReference type="InterPro" id="IPR029058">
    <property type="entry name" value="AB_hydrolase_fold"/>
</dbReference>
<dbReference type="OrthoDB" id="284184at2759"/>
<dbReference type="InterPro" id="IPR000073">
    <property type="entry name" value="AB_hydrolase_1"/>
</dbReference>
<feature type="domain" description="AB hydrolase-1" evidence="2">
    <location>
        <begin position="145"/>
        <end position="396"/>
    </location>
</feature>
<dbReference type="PANTHER" id="PTHR43689">
    <property type="entry name" value="HYDROLASE"/>
    <property type="match status" value="1"/>
</dbReference>
<dbReference type="EMBL" id="SWLB01000024">
    <property type="protein sequence ID" value="KAF3322586.1"/>
    <property type="molecule type" value="Genomic_DNA"/>
</dbReference>
<keyword evidence="1" id="KW-0472">Membrane</keyword>
<reference evidence="3" key="1">
    <citation type="submission" date="2020-01" db="EMBL/GenBank/DDBJ databases">
        <title>Genome sequence of Kobresia littledalei, the first chromosome-level genome in the family Cyperaceae.</title>
        <authorList>
            <person name="Qu G."/>
        </authorList>
    </citation>
    <scope>NUCLEOTIDE SEQUENCE</scope>
    <source>
        <strain evidence="3">C.B.Clarke</strain>
        <tissue evidence="3">Leaf</tissue>
    </source>
</reference>
<dbReference type="Gene3D" id="3.40.50.1820">
    <property type="entry name" value="alpha/beta hydrolase"/>
    <property type="match status" value="1"/>
</dbReference>
<keyword evidence="1" id="KW-1133">Transmembrane helix</keyword>
<feature type="transmembrane region" description="Helical" evidence="1">
    <location>
        <begin position="12"/>
        <end position="41"/>
    </location>
</feature>
<evidence type="ECO:0000256" key="1">
    <source>
        <dbReference type="SAM" id="Phobius"/>
    </source>
</evidence>
<accession>A0A833V1J7</accession>
<dbReference type="SUPFAM" id="SSF53474">
    <property type="entry name" value="alpha/beta-Hydrolases"/>
    <property type="match status" value="1"/>
</dbReference>
<dbReference type="PRINTS" id="PR00111">
    <property type="entry name" value="ABHYDROLASE"/>
</dbReference>
<proteinExistence type="predicted"/>
<dbReference type="AlphaFoldDB" id="A0A833V1J7"/>
<dbReference type="PANTHER" id="PTHR43689:SF14">
    <property type="entry name" value="LYSOPHOSPHOLIPASE BODYGUARD 4-RELATED"/>
    <property type="match status" value="1"/>
</dbReference>